<name>A0A974ZRF4_9NOCA</name>
<keyword evidence="2" id="KW-1185">Reference proteome</keyword>
<reference evidence="1 2" key="2">
    <citation type="journal article" date="2022" name="Arch. Microbiol.">
        <title>Rhodococcus pseudokoreensis sp. nov. isolated from the rhizosphere of young M26 apple rootstocks.</title>
        <authorList>
            <person name="Kampfer P."/>
            <person name="Glaeser S.P."/>
            <person name="Blom J."/>
            <person name="Wolf J."/>
            <person name="Benning S."/>
            <person name="Schloter M."/>
            <person name="Neumann-Schaal M."/>
        </authorList>
    </citation>
    <scope>NUCLEOTIDE SEQUENCE [LARGE SCALE GENOMIC DNA]</scope>
    <source>
        <strain evidence="1 2">R79</strain>
    </source>
</reference>
<keyword evidence="1" id="KW-0614">Plasmid</keyword>
<organism evidence="1 2">
    <name type="scientific">Rhodococcus pseudokoreensis</name>
    <dbReference type="NCBI Taxonomy" id="2811421"/>
    <lineage>
        <taxon>Bacteria</taxon>
        <taxon>Bacillati</taxon>
        <taxon>Actinomycetota</taxon>
        <taxon>Actinomycetes</taxon>
        <taxon>Mycobacteriales</taxon>
        <taxon>Nocardiaceae</taxon>
        <taxon>Rhodococcus</taxon>
    </lineage>
</organism>
<evidence type="ECO:0000313" key="1">
    <source>
        <dbReference type="EMBL" id="QSE87441.1"/>
    </source>
</evidence>
<gene>
    <name evidence="1" type="ORF">JWS13_02125</name>
</gene>
<dbReference type="Proteomes" id="UP000662986">
    <property type="component" value="Plasmid unnamed5"/>
</dbReference>
<geneLocation type="plasmid" evidence="1 2">
    <name>unnamed5</name>
</geneLocation>
<evidence type="ECO:0000313" key="2">
    <source>
        <dbReference type="Proteomes" id="UP000662986"/>
    </source>
</evidence>
<accession>A0A974ZRF4</accession>
<dbReference type="EMBL" id="CP070614">
    <property type="protein sequence ID" value="QSE87441.1"/>
    <property type="molecule type" value="Genomic_DNA"/>
</dbReference>
<sequence length="54" mass="5914">MIRNHAQLSPTPPYRQVGTATARQVAQLDGITAVVEAAYVRGLLRSDEYRPSMG</sequence>
<dbReference type="RefSeq" id="WP_206004165.1">
    <property type="nucleotide sequence ID" value="NZ_CP070614.1"/>
</dbReference>
<protein>
    <submittedName>
        <fullName evidence="1">Uncharacterized protein</fullName>
    </submittedName>
</protein>
<reference evidence="1 2" key="1">
    <citation type="journal article" date="2021" name="Microbiol. Resour. Announc.">
        <title>Complete Genome Sequences of Two Rhodococcus sp. Strains with Large and Linear Chromosomes, Isolated from Apple Rhizosphere.</title>
        <authorList>
            <person name="Benning S."/>
            <person name="Brugnone N."/>
            <person name="Siani R."/>
            <person name="Kublik S."/>
            <person name="Schloter M."/>
            <person name="Rad V."/>
        </authorList>
    </citation>
    <scope>NUCLEOTIDE SEQUENCE [LARGE SCALE GENOMIC DNA]</scope>
    <source>
        <strain evidence="1 2">R79</strain>
    </source>
</reference>
<proteinExistence type="predicted"/>